<feature type="compositionally biased region" description="Polar residues" evidence="2">
    <location>
        <begin position="875"/>
        <end position="894"/>
    </location>
</feature>
<dbReference type="GO" id="GO:0000159">
    <property type="term" value="C:protein phosphatase type 2A complex"/>
    <property type="evidence" value="ECO:0007669"/>
    <property type="project" value="TreeGrafter"/>
</dbReference>
<feature type="domain" description="EF-hand" evidence="3">
    <location>
        <begin position="341"/>
        <end position="376"/>
    </location>
</feature>
<dbReference type="GO" id="GO:0019888">
    <property type="term" value="F:protein phosphatase regulator activity"/>
    <property type="evidence" value="ECO:0007669"/>
    <property type="project" value="TreeGrafter"/>
</dbReference>
<comment type="caution">
    <text evidence="4">The sequence shown here is derived from an EMBL/GenBank/DDBJ whole genome shotgun (WGS) entry which is preliminary data.</text>
</comment>
<protein>
    <recommendedName>
        <fullName evidence="3">EF-hand domain-containing protein</fullName>
    </recommendedName>
</protein>
<evidence type="ECO:0000256" key="1">
    <source>
        <dbReference type="ARBA" id="ARBA00022837"/>
    </source>
</evidence>
<organism evidence="4 5">
    <name type="scientific">Caenorhabditis auriculariae</name>
    <dbReference type="NCBI Taxonomy" id="2777116"/>
    <lineage>
        <taxon>Eukaryota</taxon>
        <taxon>Metazoa</taxon>
        <taxon>Ecdysozoa</taxon>
        <taxon>Nematoda</taxon>
        <taxon>Chromadorea</taxon>
        <taxon>Rhabditida</taxon>
        <taxon>Rhabditina</taxon>
        <taxon>Rhabditomorpha</taxon>
        <taxon>Rhabditoidea</taxon>
        <taxon>Rhabditidae</taxon>
        <taxon>Peloderinae</taxon>
        <taxon>Caenorhabditis</taxon>
    </lineage>
</organism>
<evidence type="ECO:0000256" key="2">
    <source>
        <dbReference type="SAM" id="MobiDB-lite"/>
    </source>
</evidence>
<keyword evidence="5" id="KW-1185">Reference proteome</keyword>
<dbReference type="SUPFAM" id="SSF47473">
    <property type="entry name" value="EF-hand"/>
    <property type="match status" value="1"/>
</dbReference>
<dbReference type="OrthoDB" id="5803741at2759"/>
<dbReference type="Gene3D" id="1.10.238.10">
    <property type="entry name" value="EF-hand"/>
    <property type="match status" value="1"/>
</dbReference>
<dbReference type="InterPro" id="IPR011992">
    <property type="entry name" value="EF-hand-dom_pair"/>
</dbReference>
<accession>A0A8S1HJW5</accession>
<dbReference type="InterPro" id="IPR018247">
    <property type="entry name" value="EF_Hand_1_Ca_BS"/>
</dbReference>
<dbReference type="AlphaFoldDB" id="A0A8S1HJW5"/>
<gene>
    <name evidence="4" type="ORF">CAUJ_LOCUS12865</name>
</gene>
<sequence>MSSPSFYSSPLPKSVSRPDIRFPMLFSPLAASSPVSNRARPRAVVIELSPTTSDSSVSSADRTHRATRGVDESLSILCLDDTPEQEAISFSSEHTALEYVDSFAFLSPPFPRTILQKALDYYVPLFENCEEEFVVSTLRLSVFWTSSVRRLVGLESLQELTSPAFRSLLIDILEKCKDDASRFVFVVSRGARVSHVTREELHTFFCDAQETLPDTPFPHDFFAEIATERVLWNACRTWSGKLLVTDIRSSEKLMNSLLDYSTDPYLGNAAELILHELQHLGAGRTVSRLALERINFGAISKLVWSRIFSPNIVRPAAGAVSDDFLTLQQFLHFFFAHNGMDDEQSIEYWMRVLDLNGDGHLSFFEIESFHVCVSDYLLQYGASSLDFRDLICQYCDMTEPSNLYWTLSDLKKQPRMSSRIIAACVNARKFFSDECEERFDVDRVKDVAFGFARTTWERFIDESLPEDTSSVSNPSVEFVESRSDDPTAHETLQAAMKLGSISLKYIVIISMISPIFCVDIDYMVMASPVGNSENLHNCSYEEDLEMRACLLQYFKLYGVDYGVLPNSSVDPFVSIRFDATDMCNNYAILKGCHAHVFDKCVNFNTLQAILESVEDTKYYVSQLAFVHFYCQYSIQFVNYFDCKERIADDDLGELIYDECREHEIGSCESVAHTKKCERAVFRRTCGSRKSLEGYCRYSTILLEMTGWNICEDMPCKHSISDSLRSIERFVALIDNEKVHYRVLLCINTLKGNQGGIIGFKERGVAETELFPTKEDYDEAIVSSIARHVVRIREAVGRDALSRIITNVWQEASSRPELLGETVIPGFEPCCLSSSANDKSFNRIQEISRTLQRSNNSSSQTNPKWAPEYVEWPASSAESVESGMPSTSQLPQSSMGPVYEAPPTDLLTLVRLAFPDSHDVIIQHVTDLLHSKRPNSDLQGDLIDLLGFEHFDL</sequence>
<dbReference type="PROSITE" id="PS00018">
    <property type="entry name" value="EF_HAND_1"/>
    <property type="match status" value="1"/>
</dbReference>
<dbReference type="PANTHER" id="PTHR14095:SF5">
    <property type="entry name" value="EF-HAND DOMAIN-CONTAINING PROTEIN"/>
    <property type="match status" value="1"/>
</dbReference>
<name>A0A8S1HJW5_9PELO</name>
<reference evidence="4" key="1">
    <citation type="submission" date="2020-10" db="EMBL/GenBank/DDBJ databases">
        <authorList>
            <person name="Kikuchi T."/>
        </authorList>
    </citation>
    <scope>NUCLEOTIDE SEQUENCE</scope>
    <source>
        <strain evidence="4">NKZ352</strain>
    </source>
</reference>
<evidence type="ECO:0000259" key="3">
    <source>
        <dbReference type="PROSITE" id="PS50222"/>
    </source>
</evidence>
<dbReference type="InterPro" id="IPR002048">
    <property type="entry name" value="EF_hand_dom"/>
</dbReference>
<evidence type="ECO:0000313" key="5">
    <source>
        <dbReference type="Proteomes" id="UP000835052"/>
    </source>
</evidence>
<dbReference type="EMBL" id="CAJGYM010000083">
    <property type="protein sequence ID" value="CAD6196954.1"/>
    <property type="molecule type" value="Genomic_DNA"/>
</dbReference>
<feature type="region of interest" description="Disordered" evidence="2">
    <location>
        <begin position="875"/>
        <end position="896"/>
    </location>
</feature>
<dbReference type="PANTHER" id="PTHR14095">
    <property type="entry name" value="PHOSPHATASE 2A REGULATORY SUBUNIT-RELATED"/>
    <property type="match status" value="1"/>
</dbReference>
<dbReference type="GO" id="GO:0005509">
    <property type="term" value="F:calcium ion binding"/>
    <property type="evidence" value="ECO:0007669"/>
    <property type="project" value="InterPro"/>
</dbReference>
<proteinExistence type="predicted"/>
<evidence type="ECO:0000313" key="4">
    <source>
        <dbReference type="EMBL" id="CAD6196954.1"/>
    </source>
</evidence>
<keyword evidence="1" id="KW-0106">Calcium</keyword>
<dbReference type="PROSITE" id="PS50222">
    <property type="entry name" value="EF_HAND_2"/>
    <property type="match status" value="1"/>
</dbReference>
<dbReference type="Proteomes" id="UP000835052">
    <property type="component" value="Unassembled WGS sequence"/>
</dbReference>